<keyword evidence="4 10" id="KW-0812">Transmembrane</keyword>
<dbReference type="AlphaFoldDB" id="A0A8C7GZW3"/>
<keyword evidence="5 10" id="KW-1133">Transmembrane helix</keyword>
<evidence type="ECO:0000313" key="11">
    <source>
        <dbReference type="Ensembl" id="ENSOKIP00005050037.1"/>
    </source>
</evidence>
<evidence type="ECO:0000256" key="6">
    <source>
        <dbReference type="ARBA" id="ARBA00023136"/>
    </source>
</evidence>
<name>A0A8C7GZW3_ONCKI</name>
<sequence>PPVDVGPSYHPHGVLMGFAVGMAAGVMFGTFSCIRVGMSDREQMEGVGKMMMQSGGMFGTFMSIGMDICCRDHLYGTYL</sequence>
<dbReference type="GO" id="GO:0030150">
    <property type="term" value="P:protein import into mitochondrial matrix"/>
    <property type="evidence" value="ECO:0007669"/>
    <property type="project" value="TreeGrafter"/>
</dbReference>
<reference evidence="11" key="1">
    <citation type="submission" date="2025-08" db="UniProtKB">
        <authorList>
            <consortium name="Ensembl"/>
        </authorList>
    </citation>
    <scope>IDENTIFICATION</scope>
</reference>
<dbReference type="Proteomes" id="UP000694557">
    <property type="component" value="Unassembled WGS sequence"/>
</dbReference>
<keyword evidence="6 10" id="KW-0472">Membrane</keyword>
<comment type="function">
    <text evidence="8">Induces production of reactive oxygen species (ROS) which are necessary for cell proliferation. May play a role in inducing oxidative DNA damage and replicative senescence. May play a role in the coordination of mitochondrial morphology and cell proliferation.</text>
</comment>
<evidence type="ECO:0000256" key="2">
    <source>
        <dbReference type="ARBA" id="ARBA00007839"/>
    </source>
</evidence>
<comment type="similarity">
    <text evidence="2">Belongs to the MGR2 family.</text>
</comment>
<proteinExistence type="inferred from homology"/>
<dbReference type="Ensembl" id="ENSOKIT00005052839.1">
    <property type="protein sequence ID" value="ENSOKIP00005050037.1"/>
    <property type="gene ID" value="ENSOKIG00005021092.1"/>
</dbReference>
<feature type="transmembrane region" description="Helical" evidence="10">
    <location>
        <begin position="12"/>
        <end position="34"/>
    </location>
</feature>
<evidence type="ECO:0000256" key="5">
    <source>
        <dbReference type="ARBA" id="ARBA00022989"/>
    </source>
</evidence>
<evidence type="ECO:0000256" key="7">
    <source>
        <dbReference type="ARBA" id="ARBA00025225"/>
    </source>
</evidence>
<evidence type="ECO:0000256" key="3">
    <source>
        <dbReference type="ARBA" id="ARBA00016275"/>
    </source>
</evidence>
<accession>A0A8C7GZW3</accession>
<evidence type="ECO:0000256" key="1">
    <source>
        <dbReference type="ARBA" id="ARBA00004370"/>
    </source>
</evidence>
<comment type="subcellular location">
    <subcellularLocation>
        <location evidence="1">Membrane</location>
    </subcellularLocation>
</comment>
<dbReference type="GeneTree" id="ENSGT00990000209029"/>
<evidence type="ECO:0000256" key="4">
    <source>
        <dbReference type="ARBA" id="ARBA00022692"/>
    </source>
</evidence>
<dbReference type="InterPro" id="IPR018450">
    <property type="entry name" value="Romo1/Mgr2"/>
</dbReference>
<dbReference type="GO" id="GO:0045039">
    <property type="term" value="P:protein insertion into mitochondrial inner membrane"/>
    <property type="evidence" value="ECO:0007669"/>
    <property type="project" value="TreeGrafter"/>
</dbReference>
<evidence type="ECO:0000256" key="10">
    <source>
        <dbReference type="SAM" id="Phobius"/>
    </source>
</evidence>
<dbReference type="PANTHER" id="PTHR28525">
    <property type="entry name" value="REACTIVE OXYGEN SPECIES MODULATOR 1"/>
    <property type="match status" value="1"/>
</dbReference>
<keyword evidence="12" id="KW-1185">Reference proteome</keyword>
<organism evidence="11 12">
    <name type="scientific">Oncorhynchus kisutch</name>
    <name type="common">Coho salmon</name>
    <name type="synonym">Salmo kisutch</name>
    <dbReference type="NCBI Taxonomy" id="8019"/>
    <lineage>
        <taxon>Eukaryota</taxon>
        <taxon>Metazoa</taxon>
        <taxon>Chordata</taxon>
        <taxon>Craniata</taxon>
        <taxon>Vertebrata</taxon>
        <taxon>Euteleostomi</taxon>
        <taxon>Actinopterygii</taxon>
        <taxon>Neopterygii</taxon>
        <taxon>Teleostei</taxon>
        <taxon>Protacanthopterygii</taxon>
        <taxon>Salmoniformes</taxon>
        <taxon>Salmonidae</taxon>
        <taxon>Salmoninae</taxon>
        <taxon>Oncorhynchus</taxon>
    </lineage>
</organism>
<dbReference type="Pfam" id="PF10247">
    <property type="entry name" value="Romo1"/>
    <property type="match status" value="1"/>
</dbReference>
<comment type="function">
    <text evidence="7">Has antibacterial activity against a variety of bacteria including S.aureus, P.aeruginosa and M.tuberculosis. Acts by inducing bacterial membrane breakage.</text>
</comment>
<protein>
    <recommendedName>
        <fullName evidence="3">Reactive oxygen species modulator 1</fullName>
    </recommendedName>
    <alternativeName>
        <fullName evidence="9">Protein MGR2 homolog</fullName>
    </alternativeName>
</protein>
<dbReference type="GO" id="GO:0005744">
    <property type="term" value="C:TIM23 mitochondrial import inner membrane translocase complex"/>
    <property type="evidence" value="ECO:0007669"/>
    <property type="project" value="TreeGrafter"/>
</dbReference>
<evidence type="ECO:0000313" key="12">
    <source>
        <dbReference type="Proteomes" id="UP000694557"/>
    </source>
</evidence>
<evidence type="ECO:0000256" key="8">
    <source>
        <dbReference type="ARBA" id="ARBA00025243"/>
    </source>
</evidence>
<evidence type="ECO:0000256" key="9">
    <source>
        <dbReference type="ARBA" id="ARBA00032686"/>
    </source>
</evidence>
<dbReference type="SMART" id="SM01378">
    <property type="entry name" value="Romo1"/>
    <property type="match status" value="1"/>
</dbReference>
<reference evidence="11" key="2">
    <citation type="submission" date="2025-09" db="UniProtKB">
        <authorList>
            <consortium name="Ensembl"/>
        </authorList>
    </citation>
    <scope>IDENTIFICATION</scope>
</reference>
<dbReference type="PANTHER" id="PTHR28525:SF1">
    <property type="entry name" value="REACTIVE OXYGEN SPECIES MODULATOR 1"/>
    <property type="match status" value="1"/>
</dbReference>